<reference evidence="2" key="1">
    <citation type="submission" date="2023-05" db="EMBL/GenBank/DDBJ databases">
        <title>Nepenthes gracilis genome sequencing.</title>
        <authorList>
            <person name="Fukushima K."/>
        </authorList>
    </citation>
    <scope>NUCLEOTIDE SEQUENCE</scope>
    <source>
        <strain evidence="2">SING2019-196</strain>
    </source>
</reference>
<sequence>MGGKCGALTKGIIKKIILSYTNVAIWIVLSLNVIVFNKYILDKKLYDWPFPISLTVIHMTFCSTVAFLPFRVFKVVEPVQMTRAFYLSSVVPT</sequence>
<dbReference type="AlphaFoldDB" id="A0AAD3XQA7"/>
<evidence type="ECO:0008006" key="4">
    <source>
        <dbReference type="Google" id="ProtNLM"/>
    </source>
</evidence>
<gene>
    <name evidence="2" type="ORF">Nepgr_014291</name>
</gene>
<evidence type="ECO:0000256" key="1">
    <source>
        <dbReference type="SAM" id="Phobius"/>
    </source>
</evidence>
<keyword evidence="1" id="KW-1133">Transmembrane helix</keyword>
<accession>A0AAD3XQA7</accession>
<keyword evidence="3" id="KW-1185">Reference proteome</keyword>
<evidence type="ECO:0000313" key="3">
    <source>
        <dbReference type="Proteomes" id="UP001279734"/>
    </source>
</evidence>
<dbReference type="Proteomes" id="UP001279734">
    <property type="component" value="Unassembled WGS sequence"/>
</dbReference>
<feature type="transmembrane region" description="Helical" evidence="1">
    <location>
        <begin position="20"/>
        <end position="40"/>
    </location>
</feature>
<protein>
    <recommendedName>
        <fullName evidence="4">Sugar phosphate transporter domain-containing protein</fullName>
    </recommendedName>
</protein>
<name>A0AAD3XQA7_NEPGR</name>
<proteinExistence type="predicted"/>
<comment type="caution">
    <text evidence="2">The sequence shown here is derived from an EMBL/GenBank/DDBJ whole genome shotgun (WGS) entry which is preliminary data.</text>
</comment>
<keyword evidence="1" id="KW-0472">Membrane</keyword>
<organism evidence="2 3">
    <name type="scientific">Nepenthes gracilis</name>
    <name type="common">Slender pitcher plant</name>
    <dbReference type="NCBI Taxonomy" id="150966"/>
    <lineage>
        <taxon>Eukaryota</taxon>
        <taxon>Viridiplantae</taxon>
        <taxon>Streptophyta</taxon>
        <taxon>Embryophyta</taxon>
        <taxon>Tracheophyta</taxon>
        <taxon>Spermatophyta</taxon>
        <taxon>Magnoliopsida</taxon>
        <taxon>eudicotyledons</taxon>
        <taxon>Gunneridae</taxon>
        <taxon>Pentapetalae</taxon>
        <taxon>Caryophyllales</taxon>
        <taxon>Nepenthaceae</taxon>
        <taxon>Nepenthes</taxon>
    </lineage>
</organism>
<keyword evidence="1" id="KW-0812">Transmembrane</keyword>
<dbReference type="EMBL" id="BSYO01000012">
    <property type="protein sequence ID" value="GMH12450.1"/>
    <property type="molecule type" value="Genomic_DNA"/>
</dbReference>
<evidence type="ECO:0000313" key="2">
    <source>
        <dbReference type="EMBL" id="GMH12450.1"/>
    </source>
</evidence>
<feature type="transmembrane region" description="Helical" evidence="1">
    <location>
        <begin position="52"/>
        <end position="73"/>
    </location>
</feature>